<dbReference type="SUPFAM" id="SSF48452">
    <property type="entry name" value="TPR-like"/>
    <property type="match status" value="1"/>
</dbReference>
<dbReference type="PANTHER" id="PTHR37423:SF2">
    <property type="entry name" value="MEMBRANE-BOUND LYTIC MUREIN TRANSGLYCOSYLASE C"/>
    <property type="match status" value="1"/>
</dbReference>
<accession>A0A1F4UBD5</accession>
<sequence>MNLRNLLVNIIARHFTKILLLTLLIISCPRPELQVITTPDYLHEARRLAAENPLAACLLLQETEIDEDFKLERANILVQIYLNQREFQKAALLLDSINWRVDIKPYDRHIIMIRAGRYAELAEKSGDSLLKGIANLRSGNFAEAINLLSMPTMLDEYRRINLAKAYEGLNDHITAFSILAAIDSVPNYLLPEYQDIMTRLLIAIDDINLVQGQVEKLNKPHLENMIMLKKYEQKNNESKSRELAWKLINEWPKSEGAYYALRHADAQNSSQYKAVGRVQYYHRDYDKAINNLKKAVPDDAVNYYLGMIYYNRNQYSNALTYLSKSSWAAAYYYRGRVYENIDNYLRAAAVYDSLDRKYSGSDYAIRGLKRKAFLYEDIGDTLKAVEAFLKIDEKQSKFRAALELLRIGELNKAHEILKLSNDPEYLYWRIRINERINKPVDSLKNILLLLHPHSFYNLVRFDTGLDKDTTNIDIWINQFSDTTISFNATDTTRLVKAVRFFELGENDFAVKELELIEECSAPDLLYLSRLCAKYGADRESILYALKINSIASKQNRRLPKALYRLIYPIRYCTVINDNKMELPFALAMIWQESLFDADAVSSANARGIMQIIPETARSIARALGDSVYDLNNPVNSIRYGSYYFQEMLSTYRSAYLALAAYNAGPVRVKKWVANNPNAEVDEFIDLIPFNETRDYVKLILARETIYKKVYE</sequence>
<dbReference type="SUPFAM" id="SSF53955">
    <property type="entry name" value="Lysozyme-like"/>
    <property type="match status" value="1"/>
</dbReference>
<evidence type="ECO:0000259" key="2">
    <source>
        <dbReference type="Pfam" id="PF01464"/>
    </source>
</evidence>
<dbReference type="InterPro" id="IPR000189">
    <property type="entry name" value="Transglyc_AS"/>
</dbReference>
<evidence type="ECO:0000313" key="3">
    <source>
        <dbReference type="EMBL" id="OGC42256.1"/>
    </source>
</evidence>
<evidence type="ECO:0000313" key="4">
    <source>
        <dbReference type="Proteomes" id="UP000177025"/>
    </source>
</evidence>
<dbReference type="PROSITE" id="PS51257">
    <property type="entry name" value="PROKAR_LIPOPROTEIN"/>
    <property type="match status" value="1"/>
</dbReference>
<feature type="domain" description="Transglycosylase SLT" evidence="2">
    <location>
        <begin position="578"/>
        <end position="682"/>
    </location>
</feature>
<dbReference type="Proteomes" id="UP000177025">
    <property type="component" value="Unassembled WGS sequence"/>
</dbReference>
<gene>
    <name evidence="3" type="ORF">A2Y85_08125</name>
</gene>
<dbReference type="PROSITE" id="PS00922">
    <property type="entry name" value="TRANSGLYCOSYLASE"/>
    <property type="match status" value="1"/>
</dbReference>
<protein>
    <recommendedName>
        <fullName evidence="2">Transglycosylase SLT domain-containing protein</fullName>
    </recommendedName>
</protein>
<dbReference type="GO" id="GO:0000270">
    <property type="term" value="P:peptidoglycan metabolic process"/>
    <property type="evidence" value="ECO:0007669"/>
    <property type="project" value="InterPro"/>
</dbReference>
<evidence type="ECO:0000256" key="1">
    <source>
        <dbReference type="ARBA" id="ARBA00007734"/>
    </source>
</evidence>
<dbReference type="InterPro" id="IPR008258">
    <property type="entry name" value="Transglycosylase_SLT_dom_1"/>
</dbReference>
<dbReference type="CDD" id="cd13401">
    <property type="entry name" value="Slt70-like"/>
    <property type="match status" value="1"/>
</dbReference>
<comment type="caution">
    <text evidence="3">The sequence shown here is derived from an EMBL/GenBank/DDBJ whole genome shotgun (WGS) entry which is preliminary data.</text>
</comment>
<dbReference type="EMBL" id="MEUM01000075">
    <property type="protein sequence ID" value="OGC42256.1"/>
    <property type="molecule type" value="Genomic_DNA"/>
</dbReference>
<dbReference type="PANTHER" id="PTHR37423">
    <property type="entry name" value="SOLUBLE LYTIC MUREIN TRANSGLYCOSYLASE-RELATED"/>
    <property type="match status" value="1"/>
</dbReference>
<organism evidence="3 4">
    <name type="scientific">candidate division WOR-3 bacterium RBG_13_43_14</name>
    <dbReference type="NCBI Taxonomy" id="1802590"/>
    <lineage>
        <taxon>Bacteria</taxon>
        <taxon>Bacteria division WOR-3</taxon>
    </lineage>
</organism>
<dbReference type="AlphaFoldDB" id="A0A1F4UBD5"/>
<dbReference type="GO" id="GO:0016020">
    <property type="term" value="C:membrane"/>
    <property type="evidence" value="ECO:0007669"/>
    <property type="project" value="InterPro"/>
</dbReference>
<comment type="similarity">
    <text evidence="1">Belongs to the transglycosylase Slt family.</text>
</comment>
<dbReference type="Pfam" id="PF01464">
    <property type="entry name" value="SLT"/>
    <property type="match status" value="1"/>
</dbReference>
<reference evidence="3 4" key="1">
    <citation type="journal article" date="2016" name="Nat. Commun.">
        <title>Thousands of microbial genomes shed light on interconnected biogeochemical processes in an aquifer system.</title>
        <authorList>
            <person name="Anantharaman K."/>
            <person name="Brown C.T."/>
            <person name="Hug L.A."/>
            <person name="Sharon I."/>
            <person name="Castelle C.J."/>
            <person name="Probst A.J."/>
            <person name="Thomas B.C."/>
            <person name="Singh A."/>
            <person name="Wilkins M.J."/>
            <person name="Karaoz U."/>
            <person name="Brodie E.L."/>
            <person name="Williams K.H."/>
            <person name="Hubbard S.S."/>
            <person name="Banfield J.F."/>
        </authorList>
    </citation>
    <scope>NUCLEOTIDE SEQUENCE [LARGE SCALE GENOMIC DNA]</scope>
</reference>
<name>A0A1F4UBD5_UNCW3</name>
<dbReference type="InterPro" id="IPR011990">
    <property type="entry name" value="TPR-like_helical_dom_sf"/>
</dbReference>
<dbReference type="InterPro" id="IPR023346">
    <property type="entry name" value="Lysozyme-like_dom_sf"/>
</dbReference>
<dbReference type="Gene3D" id="1.10.530.10">
    <property type="match status" value="1"/>
</dbReference>
<dbReference type="GO" id="GO:0008933">
    <property type="term" value="F:peptidoglycan lytic transglycosylase activity"/>
    <property type="evidence" value="ECO:0007669"/>
    <property type="project" value="InterPro"/>
</dbReference>
<dbReference type="Gene3D" id="1.25.40.10">
    <property type="entry name" value="Tetratricopeptide repeat domain"/>
    <property type="match status" value="1"/>
</dbReference>
<proteinExistence type="inferred from homology"/>